<feature type="region of interest" description="Disordered" evidence="5">
    <location>
        <begin position="174"/>
        <end position="195"/>
    </location>
</feature>
<dbReference type="RefSeq" id="WP_138724840.1">
    <property type="nucleotide sequence ID" value="NZ_SSHJ02000010.1"/>
</dbReference>
<dbReference type="PANTHER" id="PTHR43133:SF46">
    <property type="entry name" value="RNA POLYMERASE SIGMA-70 FACTOR ECF SUBFAMILY"/>
    <property type="match status" value="1"/>
</dbReference>
<evidence type="ECO:0000256" key="4">
    <source>
        <dbReference type="ARBA" id="ARBA00023163"/>
    </source>
</evidence>
<keyword evidence="2" id="KW-0805">Transcription regulation</keyword>
<dbReference type="SUPFAM" id="SSF88659">
    <property type="entry name" value="Sigma3 and sigma4 domains of RNA polymerase sigma factors"/>
    <property type="match status" value="1"/>
</dbReference>
<organism evidence="8 9">
    <name type="scientific">Pedobacter ureilyticus</name>
    <dbReference type="NCBI Taxonomy" id="1393051"/>
    <lineage>
        <taxon>Bacteria</taxon>
        <taxon>Pseudomonadati</taxon>
        <taxon>Bacteroidota</taxon>
        <taxon>Sphingobacteriia</taxon>
        <taxon>Sphingobacteriales</taxon>
        <taxon>Sphingobacteriaceae</taxon>
        <taxon>Pedobacter</taxon>
    </lineage>
</organism>
<evidence type="ECO:0000313" key="9">
    <source>
        <dbReference type="Proteomes" id="UP001517247"/>
    </source>
</evidence>
<evidence type="ECO:0000256" key="3">
    <source>
        <dbReference type="ARBA" id="ARBA00023082"/>
    </source>
</evidence>
<dbReference type="CDD" id="cd06171">
    <property type="entry name" value="Sigma70_r4"/>
    <property type="match status" value="1"/>
</dbReference>
<feature type="domain" description="RNA polymerase sigma factor 70 region 4 type 2" evidence="7">
    <location>
        <begin position="119"/>
        <end position="170"/>
    </location>
</feature>
<evidence type="ECO:0000256" key="1">
    <source>
        <dbReference type="ARBA" id="ARBA00010641"/>
    </source>
</evidence>
<sequence length="195" mass="23140">MTALSENELWAHFKDGDKKAFEAIYHQHYSTLINYGLRIKQDHHLVEEAIQDLFVKLWQNRANLNLPASIKHYLLKSLRNQIYNKLSVAQKELYVGDENDILKFEFHIPKDHSDYAQQLMKRLMEDLTERQKEAVYLYYQEELSYQEIADFLKIKIGGTYKLLYRAVDKMKHNLKHKSKENQTVNNPAINPKTSL</sequence>
<dbReference type="Proteomes" id="UP001517247">
    <property type="component" value="Unassembled WGS sequence"/>
</dbReference>
<protein>
    <submittedName>
        <fullName evidence="8">RNA polymerase sigma factor</fullName>
    </submittedName>
</protein>
<dbReference type="InterPro" id="IPR036388">
    <property type="entry name" value="WH-like_DNA-bd_sf"/>
</dbReference>
<evidence type="ECO:0000256" key="2">
    <source>
        <dbReference type="ARBA" id="ARBA00023015"/>
    </source>
</evidence>
<dbReference type="InterPro" id="IPR014284">
    <property type="entry name" value="RNA_pol_sigma-70_dom"/>
</dbReference>
<accession>A0ABW9JB33</accession>
<keyword evidence="4" id="KW-0804">Transcription</keyword>
<dbReference type="Pfam" id="PF04542">
    <property type="entry name" value="Sigma70_r2"/>
    <property type="match status" value="1"/>
</dbReference>
<keyword evidence="9" id="KW-1185">Reference proteome</keyword>
<dbReference type="InterPro" id="IPR013324">
    <property type="entry name" value="RNA_pol_sigma_r3/r4-like"/>
</dbReference>
<feature type="domain" description="RNA polymerase sigma-70 region 2" evidence="6">
    <location>
        <begin position="24"/>
        <end position="87"/>
    </location>
</feature>
<proteinExistence type="inferred from homology"/>
<dbReference type="Gene3D" id="1.10.10.10">
    <property type="entry name" value="Winged helix-like DNA-binding domain superfamily/Winged helix DNA-binding domain"/>
    <property type="match status" value="1"/>
</dbReference>
<evidence type="ECO:0000256" key="5">
    <source>
        <dbReference type="SAM" id="MobiDB-lite"/>
    </source>
</evidence>
<evidence type="ECO:0000259" key="6">
    <source>
        <dbReference type="Pfam" id="PF04542"/>
    </source>
</evidence>
<comment type="caution">
    <text evidence="8">The sequence shown here is derived from an EMBL/GenBank/DDBJ whole genome shotgun (WGS) entry which is preliminary data.</text>
</comment>
<comment type="similarity">
    <text evidence="1">Belongs to the sigma-70 factor family. ECF subfamily.</text>
</comment>
<dbReference type="EMBL" id="SSHJ02000010">
    <property type="protein sequence ID" value="MFN0257762.1"/>
    <property type="molecule type" value="Genomic_DNA"/>
</dbReference>
<dbReference type="InterPro" id="IPR013249">
    <property type="entry name" value="RNA_pol_sigma70_r4_t2"/>
</dbReference>
<evidence type="ECO:0000313" key="8">
    <source>
        <dbReference type="EMBL" id="MFN0257762.1"/>
    </source>
</evidence>
<dbReference type="PANTHER" id="PTHR43133">
    <property type="entry name" value="RNA POLYMERASE ECF-TYPE SIGMA FACTO"/>
    <property type="match status" value="1"/>
</dbReference>
<dbReference type="InterPro" id="IPR039425">
    <property type="entry name" value="RNA_pol_sigma-70-like"/>
</dbReference>
<dbReference type="Gene3D" id="1.10.1740.10">
    <property type="match status" value="1"/>
</dbReference>
<dbReference type="SUPFAM" id="SSF88946">
    <property type="entry name" value="Sigma2 domain of RNA polymerase sigma factors"/>
    <property type="match status" value="1"/>
</dbReference>
<evidence type="ECO:0000259" key="7">
    <source>
        <dbReference type="Pfam" id="PF08281"/>
    </source>
</evidence>
<gene>
    <name evidence="8" type="ORF">E6A44_019415</name>
</gene>
<feature type="compositionally biased region" description="Polar residues" evidence="5">
    <location>
        <begin position="181"/>
        <end position="195"/>
    </location>
</feature>
<dbReference type="Pfam" id="PF08281">
    <property type="entry name" value="Sigma70_r4_2"/>
    <property type="match status" value="1"/>
</dbReference>
<reference evidence="8 9" key="1">
    <citation type="submission" date="2024-12" db="EMBL/GenBank/DDBJ databases">
        <authorList>
            <person name="Hu S."/>
        </authorList>
    </citation>
    <scope>NUCLEOTIDE SEQUENCE [LARGE SCALE GENOMIC DNA]</scope>
    <source>
        <strain evidence="8 9">THG-T11</strain>
    </source>
</reference>
<dbReference type="NCBIfam" id="TIGR02937">
    <property type="entry name" value="sigma70-ECF"/>
    <property type="match status" value="1"/>
</dbReference>
<keyword evidence="3" id="KW-0731">Sigma factor</keyword>
<dbReference type="InterPro" id="IPR007627">
    <property type="entry name" value="RNA_pol_sigma70_r2"/>
</dbReference>
<name>A0ABW9JB33_9SPHI</name>
<dbReference type="InterPro" id="IPR013325">
    <property type="entry name" value="RNA_pol_sigma_r2"/>
</dbReference>